<evidence type="ECO:0000259" key="1">
    <source>
        <dbReference type="Pfam" id="PF08241"/>
    </source>
</evidence>
<dbReference type="EMBL" id="MFQH01000020">
    <property type="protein sequence ID" value="OGH77972.1"/>
    <property type="molecule type" value="Genomic_DNA"/>
</dbReference>
<dbReference type="GO" id="GO:0008757">
    <property type="term" value="F:S-adenosylmethionine-dependent methyltransferase activity"/>
    <property type="evidence" value="ECO:0007669"/>
    <property type="project" value="InterPro"/>
</dbReference>
<dbReference type="InterPro" id="IPR013216">
    <property type="entry name" value="Methyltransf_11"/>
</dbReference>
<sequence length="250" mass="28264">MKKDTSWDKSGEWYNNLIEEEGSYQKEIILPNLERLISFKLSLKILDLGCGTGFFARAWQKKGAVVIGVDNSKEMIAIAQKSDPIGNYHYGSADNLGMIKPKSVDAITIILALQNMEKLSAVLQECARVLIPGGSVYIVINHPCFRIPKASSWEWSPEKTTQFRRIDRYLSEAKLAIQMHPGLNPNDQTVSFHRPLQTYFKLLGKSGLAVTRLEEWISHRQGPKGKTFTALETARKEIPLFLFVQAIKIK</sequence>
<dbReference type="CDD" id="cd02440">
    <property type="entry name" value="AdoMet_MTases"/>
    <property type="match status" value="1"/>
</dbReference>
<organism evidence="2 3">
    <name type="scientific">Candidatus Magasanikbacteria bacterium RIFCSPLOWO2_01_FULL_40_15</name>
    <dbReference type="NCBI Taxonomy" id="1798686"/>
    <lineage>
        <taxon>Bacteria</taxon>
        <taxon>Candidatus Magasanikiibacteriota</taxon>
    </lineage>
</organism>
<dbReference type="SUPFAM" id="SSF53335">
    <property type="entry name" value="S-adenosyl-L-methionine-dependent methyltransferases"/>
    <property type="match status" value="1"/>
</dbReference>
<dbReference type="InterPro" id="IPR029063">
    <property type="entry name" value="SAM-dependent_MTases_sf"/>
</dbReference>
<comment type="caution">
    <text evidence="2">The sequence shown here is derived from an EMBL/GenBank/DDBJ whole genome shotgun (WGS) entry which is preliminary data.</text>
</comment>
<dbReference type="PANTHER" id="PTHR43861:SF1">
    <property type="entry name" value="TRANS-ACONITATE 2-METHYLTRANSFERASE"/>
    <property type="match status" value="1"/>
</dbReference>
<proteinExistence type="predicted"/>
<dbReference type="Gene3D" id="3.40.50.150">
    <property type="entry name" value="Vaccinia Virus protein VP39"/>
    <property type="match status" value="1"/>
</dbReference>
<feature type="domain" description="Methyltransferase type 11" evidence="1">
    <location>
        <begin position="46"/>
        <end position="138"/>
    </location>
</feature>
<name>A0A1F6N274_9BACT</name>
<evidence type="ECO:0000313" key="3">
    <source>
        <dbReference type="Proteomes" id="UP000177040"/>
    </source>
</evidence>
<dbReference type="AlphaFoldDB" id="A0A1F6N274"/>
<gene>
    <name evidence="2" type="ORF">A2983_01365</name>
</gene>
<evidence type="ECO:0000313" key="2">
    <source>
        <dbReference type="EMBL" id="OGH77972.1"/>
    </source>
</evidence>
<protein>
    <recommendedName>
        <fullName evidence="1">Methyltransferase type 11 domain-containing protein</fullName>
    </recommendedName>
</protein>
<reference evidence="2 3" key="1">
    <citation type="journal article" date="2016" name="Nat. Commun.">
        <title>Thousands of microbial genomes shed light on interconnected biogeochemical processes in an aquifer system.</title>
        <authorList>
            <person name="Anantharaman K."/>
            <person name="Brown C.T."/>
            <person name="Hug L.A."/>
            <person name="Sharon I."/>
            <person name="Castelle C.J."/>
            <person name="Probst A.J."/>
            <person name="Thomas B.C."/>
            <person name="Singh A."/>
            <person name="Wilkins M.J."/>
            <person name="Karaoz U."/>
            <person name="Brodie E.L."/>
            <person name="Williams K.H."/>
            <person name="Hubbard S.S."/>
            <person name="Banfield J.F."/>
        </authorList>
    </citation>
    <scope>NUCLEOTIDE SEQUENCE [LARGE SCALE GENOMIC DNA]</scope>
</reference>
<dbReference type="Proteomes" id="UP000177040">
    <property type="component" value="Unassembled WGS sequence"/>
</dbReference>
<accession>A0A1F6N274</accession>
<dbReference type="PANTHER" id="PTHR43861">
    <property type="entry name" value="TRANS-ACONITATE 2-METHYLTRANSFERASE-RELATED"/>
    <property type="match status" value="1"/>
</dbReference>
<dbReference type="Pfam" id="PF08241">
    <property type="entry name" value="Methyltransf_11"/>
    <property type="match status" value="1"/>
</dbReference>